<proteinExistence type="predicted"/>
<protein>
    <recommendedName>
        <fullName evidence="2">Tyr recombinase domain-containing protein</fullName>
    </recommendedName>
</protein>
<dbReference type="Proteomes" id="UP001500724">
    <property type="component" value="Unassembled WGS sequence"/>
</dbReference>
<reference evidence="3 4" key="1">
    <citation type="journal article" date="2019" name="Int. J. Syst. Evol. Microbiol.">
        <title>The Global Catalogue of Microorganisms (GCM) 10K type strain sequencing project: providing services to taxonomists for standard genome sequencing and annotation.</title>
        <authorList>
            <consortium name="The Broad Institute Genomics Platform"/>
            <consortium name="The Broad Institute Genome Sequencing Center for Infectious Disease"/>
            <person name="Wu L."/>
            <person name="Ma J."/>
        </authorList>
    </citation>
    <scope>NUCLEOTIDE SEQUENCE [LARGE SCALE GENOMIC DNA]</scope>
    <source>
        <strain evidence="3 4">JCM 10367</strain>
    </source>
</reference>
<feature type="domain" description="Tyr recombinase" evidence="2">
    <location>
        <begin position="1"/>
        <end position="131"/>
    </location>
</feature>
<dbReference type="InterPro" id="IPR002104">
    <property type="entry name" value="Integrase_catalytic"/>
</dbReference>
<organism evidence="3 4">
    <name type="scientific">Streptomyces thermocarboxydovorans</name>
    <dbReference type="NCBI Taxonomy" id="59298"/>
    <lineage>
        <taxon>Bacteria</taxon>
        <taxon>Bacillati</taxon>
        <taxon>Actinomycetota</taxon>
        <taxon>Actinomycetes</taxon>
        <taxon>Kitasatosporales</taxon>
        <taxon>Streptomycetaceae</taxon>
        <taxon>Streptomyces</taxon>
    </lineage>
</organism>
<name>A0ABN1HIB1_9ACTN</name>
<evidence type="ECO:0000259" key="2">
    <source>
        <dbReference type="PROSITE" id="PS51898"/>
    </source>
</evidence>
<comment type="caution">
    <text evidence="3">The sequence shown here is derived from an EMBL/GenBank/DDBJ whole genome shotgun (WGS) entry which is preliminary data.</text>
</comment>
<sequence>MQEAGAPLGEKAHLERWEPIPVIFKDKAGRDRQLDVFFAPRERGKGIMPTATTYGYHFKKACKGAGLVGANGKPKYTPHALRHFFASTALANGIPIHEVSRWLGHKSIKTTVDIYGHLVPGAWHRCREVMQDAMRPVPVASDAPQAPEEYEEVA</sequence>
<accession>A0ABN1HIB1</accession>
<dbReference type="RefSeq" id="WP_309141385.1">
    <property type="nucleotide sequence ID" value="NZ_BAAAGU010000031.1"/>
</dbReference>
<evidence type="ECO:0000313" key="3">
    <source>
        <dbReference type="EMBL" id="GAA0651773.1"/>
    </source>
</evidence>
<dbReference type="InterPro" id="IPR011010">
    <property type="entry name" value="DNA_brk_join_enz"/>
</dbReference>
<evidence type="ECO:0000256" key="1">
    <source>
        <dbReference type="ARBA" id="ARBA00023172"/>
    </source>
</evidence>
<dbReference type="Gene3D" id="1.10.443.10">
    <property type="entry name" value="Intergrase catalytic core"/>
    <property type="match status" value="1"/>
</dbReference>
<dbReference type="EMBL" id="BAAAGU010000031">
    <property type="protein sequence ID" value="GAA0651773.1"/>
    <property type="molecule type" value="Genomic_DNA"/>
</dbReference>
<dbReference type="Pfam" id="PF00589">
    <property type="entry name" value="Phage_integrase"/>
    <property type="match status" value="1"/>
</dbReference>
<evidence type="ECO:0000313" key="4">
    <source>
        <dbReference type="Proteomes" id="UP001500724"/>
    </source>
</evidence>
<dbReference type="PROSITE" id="PS51898">
    <property type="entry name" value="TYR_RECOMBINASE"/>
    <property type="match status" value="1"/>
</dbReference>
<gene>
    <name evidence="3" type="ORF">GCM10009535_32550</name>
</gene>
<dbReference type="InterPro" id="IPR013762">
    <property type="entry name" value="Integrase-like_cat_sf"/>
</dbReference>
<keyword evidence="4" id="KW-1185">Reference proteome</keyword>
<dbReference type="SUPFAM" id="SSF56349">
    <property type="entry name" value="DNA breaking-rejoining enzymes"/>
    <property type="match status" value="1"/>
</dbReference>
<keyword evidence="1" id="KW-0233">DNA recombination</keyword>